<dbReference type="InterPro" id="IPR032819">
    <property type="entry name" value="TruB_C"/>
</dbReference>
<evidence type="ECO:0000259" key="4">
    <source>
        <dbReference type="SMART" id="SM01136"/>
    </source>
</evidence>
<gene>
    <name evidence="5" type="primary">CBF5</name>
    <name evidence="5" type="ORF">KSP40_PGU018548</name>
</gene>
<dbReference type="InterPro" id="IPR002478">
    <property type="entry name" value="PUA"/>
</dbReference>
<evidence type="ECO:0000256" key="2">
    <source>
        <dbReference type="SAM" id="MobiDB-lite"/>
    </source>
</evidence>
<feature type="compositionally biased region" description="Basic residues" evidence="2">
    <location>
        <begin position="1"/>
        <end position="14"/>
    </location>
</feature>
<organism evidence="5 6">
    <name type="scientific">Platanthera guangdongensis</name>
    <dbReference type="NCBI Taxonomy" id="2320717"/>
    <lineage>
        <taxon>Eukaryota</taxon>
        <taxon>Viridiplantae</taxon>
        <taxon>Streptophyta</taxon>
        <taxon>Embryophyta</taxon>
        <taxon>Tracheophyta</taxon>
        <taxon>Spermatophyta</taxon>
        <taxon>Magnoliopsida</taxon>
        <taxon>Liliopsida</taxon>
        <taxon>Asparagales</taxon>
        <taxon>Orchidaceae</taxon>
        <taxon>Orchidoideae</taxon>
        <taxon>Orchideae</taxon>
        <taxon>Orchidinae</taxon>
        <taxon>Platanthera</taxon>
    </lineage>
</organism>
<dbReference type="InterPro" id="IPR036974">
    <property type="entry name" value="PUA_sf"/>
</dbReference>
<dbReference type="Pfam" id="PF01472">
    <property type="entry name" value="PUA"/>
    <property type="match status" value="1"/>
</dbReference>
<accession>A0ABR2MCH7</accession>
<proteinExistence type="predicted"/>
<dbReference type="PANTHER" id="PTHR23127:SF0">
    <property type="entry name" value="H_ACA RIBONUCLEOPROTEIN COMPLEX SUBUNIT DKC1"/>
    <property type="match status" value="1"/>
</dbReference>
<evidence type="ECO:0000259" key="3">
    <source>
        <dbReference type="SMART" id="SM00359"/>
    </source>
</evidence>
<reference evidence="5 6" key="1">
    <citation type="journal article" date="2022" name="Nat. Plants">
        <title>Genomes of leafy and leafless Platanthera orchids illuminate the evolution of mycoheterotrophy.</title>
        <authorList>
            <person name="Li M.H."/>
            <person name="Liu K.W."/>
            <person name="Li Z."/>
            <person name="Lu H.C."/>
            <person name="Ye Q.L."/>
            <person name="Zhang D."/>
            <person name="Wang J.Y."/>
            <person name="Li Y.F."/>
            <person name="Zhong Z.M."/>
            <person name="Liu X."/>
            <person name="Yu X."/>
            <person name="Liu D.K."/>
            <person name="Tu X.D."/>
            <person name="Liu B."/>
            <person name="Hao Y."/>
            <person name="Liao X.Y."/>
            <person name="Jiang Y.T."/>
            <person name="Sun W.H."/>
            <person name="Chen J."/>
            <person name="Chen Y.Q."/>
            <person name="Ai Y."/>
            <person name="Zhai J.W."/>
            <person name="Wu S.S."/>
            <person name="Zhou Z."/>
            <person name="Hsiao Y.Y."/>
            <person name="Wu W.L."/>
            <person name="Chen Y.Y."/>
            <person name="Lin Y.F."/>
            <person name="Hsu J.L."/>
            <person name="Li C.Y."/>
            <person name="Wang Z.W."/>
            <person name="Zhao X."/>
            <person name="Zhong W.Y."/>
            <person name="Ma X.K."/>
            <person name="Ma L."/>
            <person name="Huang J."/>
            <person name="Chen G.Z."/>
            <person name="Huang M.Z."/>
            <person name="Huang L."/>
            <person name="Peng D.H."/>
            <person name="Luo Y.B."/>
            <person name="Zou S.Q."/>
            <person name="Chen S.P."/>
            <person name="Lan S."/>
            <person name="Tsai W.C."/>
            <person name="Van de Peer Y."/>
            <person name="Liu Z.J."/>
        </authorList>
    </citation>
    <scope>NUCLEOTIDE SEQUENCE [LARGE SCALE GENOMIC DNA]</scope>
    <source>
        <strain evidence="5">Lor288</strain>
    </source>
</reference>
<evidence type="ECO:0000256" key="1">
    <source>
        <dbReference type="ARBA" id="ARBA00023235"/>
    </source>
</evidence>
<protein>
    <submittedName>
        <fullName evidence="5">H/ACA ribonucleoprotein complex subunit 4</fullName>
    </submittedName>
</protein>
<dbReference type="PROSITE" id="PS50890">
    <property type="entry name" value="PUA"/>
    <property type="match status" value="1"/>
</dbReference>
<dbReference type="CDD" id="cd21148">
    <property type="entry name" value="PUA_Cbf5"/>
    <property type="match status" value="1"/>
</dbReference>
<dbReference type="SMART" id="SM01136">
    <property type="entry name" value="DKCLD"/>
    <property type="match status" value="1"/>
</dbReference>
<dbReference type="InterPro" id="IPR015947">
    <property type="entry name" value="PUA-like_sf"/>
</dbReference>
<feature type="region of interest" description="Disordered" evidence="2">
    <location>
        <begin position="1"/>
        <end position="78"/>
    </location>
</feature>
<dbReference type="InterPro" id="IPR012960">
    <property type="entry name" value="Dyskerin-like"/>
</dbReference>
<dbReference type="PANTHER" id="PTHR23127">
    <property type="entry name" value="CENTROMERE/MICROTUBULE BINDING PROTEIN CBF5"/>
    <property type="match status" value="1"/>
</dbReference>
<dbReference type="EMBL" id="JBBWWR010000009">
    <property type="protein sequence ID" value="KAK8961324.1"/>
    <property type="molecule type" value="Genomic_DNA"/>
</dbReference>
<feature type="compositionally biased region" description="Low complexity" evidence="2">
    <location>
        <begin position="35"/>
        <end position="44"/>
    </location>
</feature>
<dbReference type="NCBIfam" id="TIGR00425">
    <property type="entry name" value="CBF5"/>
    <property type="match status" value="1"/>
</dbReference>
<keyword evidence="1" id="KW-0413">Isomerase</keyword>
<feature type="domain" description="Dyskerin-like" evidence="4">
    <location>
        <begin position="80"/>
        <end position="133"/>
    </location>
</feature>
<feature type="domain" description="PUA" evidence="3">
    <location>
        <begin position="321"/>
        <end position="395"/>
    </location>
</feature>
<dbReference type="Pfam" id="PF16198">
    <property type="entry name" value="TruB_C_2"/>
    <property type="match status" value="1"/>
</dbReference>
<dbReference type="GO" id="GO:1990904">
    <property type="term" value="C:ribonucleoprotein complex"/>
    <property type="evidence" value="ECO:0007669"/>
    <property type="project" value="UniProtKB-KW"/>
</dbReference>
<keyword evidence="5" id="KW-0687">Ribonucleoprotein</keyword>
<evidence type="ECO:0000313" key="5">
    <source>
        <dbReference type="EMBL" id="KAK8961324.1"/>
    </source>
</evidence>
<dbReference type="InterPro" id="IPR020103">
    <property type="entry name" value="PsdUridine_synth_cat_dom_sf"/>
</dbReference>
<dbReference type="Gene3D" id="3.30.2350.10">
    <property type="entry name" value="Pseudouridine synthase"/>
    <property type="match status" value="1"/>
</dbReference>
<dbReference type="SMART" id="SM00359">
    <property type="entry name" value="PUA"/>
    <property type="match status" value="1"/>
</dbReference>
<dbReference type="Gene3D" id="2.30.130.10">
    <property type="entry name" value="PUA domain"/>
    <property type="match status" value="1"/>
</dbReference>
<feature type="compositionally biased region" description="Low complexity" evidence="2">
    <location>
        <begin position="62"/>
        <end position="75"/>
    </location>
</feature>
<comment type="caution">
    <text evidence="5">The sequence shown here is derived from an EMBL/GenBank/DDBJ whole genome shotgun (WGS) entry which is preliminary data.</text>
</comment>
<name>A0ABR2MCH7_9ASPA</name>
<dbReference type="SUPFAM" id="SSF55120">
    <property type="entry name" value="Pseudouridine synthase"/>
    <property type="match status" value="1"/>
</dbReference>
<dbReference type="SUPFAM" id="SSF88697">
    <property type="entry name" value="PUA domain-like"/>
    <property type="match status" value="1"/>
</dbReference>
<sequence>MRSPRTHPLYRARTARPAALQPFRPSARQTPLGVAAKPLAAAAPAKRRGRTPSGLPRAPLTVAVPASPRPVSRSPLPDLDNSTWPNLLANFDRLNVPTGQHDHSPLNRPLQIYLRCGVINIDKPSHLSSHQVAKKIKDIMGAKKTGHDDILRRKVTGNLVVFMNNSTRLIKYLQEASMEFICIALLHSAVPDTWDVVRVIKNLTGPVLQCPPVKGRLLRNPTIHDSKLLGYDPQKLLVCFWISCEVGTNVEKHCAHLGLLLGVGAHMHELRRVRPGFLGEHGNMFTIQNVEHAMKSYKVSKDERYLRKFVMPVEVLLTRFKRLVVRDSVVFVLCHGGKLMLHELLHFENFIEKGEEVVMITTKEEDIGIEFAKMSSAVMSTSTDNTVAKLKRVLMDTNLYPRQIQHS</sequence>
<keyword evidence="6" id="KW-1185">Reference proteome</keyword>
<dbReference type="Pfam" id="PF08068">
    <property type="entry name" value="DKCLD"/>
    <property type="match status" value="1"/>
</dbReference>
<dbReference type="InterPro" id="IPR004802">
    <property type="entry name" value="tRNA_PsdUridine_synth_B_fam"/>
</dbReference>
<evidence type="ECO:0000313" key="6">
    <source>
        <dbReference type="Proteomes" id="UP001412067"/>
    </source>
</evidence>
<dbReference type="Proteomes" id="UP001412067">
    <property type="component" value="Unassembled WGS sequence"/>
</dbReference>